<sequence length="153" mass="17678">MPIPKKQLSLLVELMEAMPLDGTTYETPPQIAFIPHDEVYLGYFDTTIIDRMTSLGIIELIGVHDDERQELKIKERDDFLSSWEAGVREARNGSDLHYADYANNQYAFSAGYEHWHNRNKKALKGKLTHYSSDIEYVCHGFIDAVTESPYQQY</sequence>
<dbReference type="RefSeq" id="WP_114091695.1">
    <property type="nucleotide sequence ID" value="NZ_QOUW02000007.1"/>
</dbReference>
<name>A0A8B3EGW5_VIBHA</name>
<evidence type="ECO:0000313" key="2">
    <source>
        <dbReference type="Proteomes" id="UP000253437"/>
    </source>
</evidence>
<dbReference type="Proteomes" id="UP000253437">
    <property type="component" value="Unassembled WGS sequence"/>
</dbReference>
<reference evidence="1 2" key="1">
    <citation type="submission" date="2018-08" db="EMBL/GenBank/DDBJ databases">
        <title>Vibrio harveyi strains pathogenic to white snook Centropomus viridis Lockington (1877) and potential probiotic bacteria.</title>
        <authorList>
            <person name="Soto-Rodriguez S."/>
            <person name="Gomez-Gil B."/>
            <person name="Lozano-Olvera R."/>
        </authorList>
    </citation>
    <scope>NUCLEOTIDE SEQUENCE [LARGE SCALE GENOMIC DNA]</scope>
    <source>
        <strain evidence="1 2">CAIM 1508</strain>
    </source>
</reference>
<accession>A0A8B3EGW5</accession>
<dbReference type="AlphaFoldDB" id="A0A8B3EGW5"/>
<evidence type="ECO:0000313" key="1">
    <source>
        <dbReference type="EMBL" id="RIW17909.1"/>
    </source>
</evidence>
<proteinExistence type="predicted"/>
<organism evidence="1 2">
    <name type="scientific">Vibrio harveyi</name>
    <name type="common">Beneckea harveyi</name>
    <dbReference type="NCBI Taxonomy" id="669"/>
    <lineage>
        <taxon>Bacteria</taxon>
        <taxon>Pseudomonadati</taxon>
        <taxon>Pseudomonadota</taxon>
        <taxon>Gammaproteobacteria</taxon>
        <taxon>Vibrionales</taxon>
        <taxon>Vibrionaceae</taxon>
        <taxon>Vibrio</taxon>
    </lineage>
</organism>
<dbReference type="EMBL" id="QOUW02000007">
    <property type="protein sequence ID" value="RIW17909.1"/>
    <property type="molecule type" value="Genomic_DNA"/>
</dbReference>
<protein>
    <submittedName>
        <fullName evidence="1">Uncharacterized protein</fullName>
    </submittedName>
</protein>
<gene>
    <name evidence="1" type="ORF">DS957_003850</name>
</gene>
<comment type="caution">
    <text evidence="1">The sequence shown here is derived from an EMBL/GenBank/DDBJ whole genome shotgun (WGS) entry which is preliminary data.</text>
</comment>